<dbReference type="EMBL" id="MWWV01000006">
    <property type="protein sequence ID" value="OZG57786.1"/>
    <property type="molecule type" value="Genomic_DNA"/>
</dbReference>
<evidence type="ECO:0000313" key="3">
    <source>
        <dbReference type="Proteomes" id="UP000216444"/>
    </source>
</evidence>
<evidence type="ECO:0000313" key="2">
    <source>
        <dbReference type="EMBL" id="OZG57786.1"/>
    </source>
</evidence>
<dbReference type="AlphaFoldDB" id="A0A261FFW4"/>
<keyword evidence="1" id="KW-0812">Transmembrane</keyword>
<organism evidence="2 3">
    <name type="scientific">Bifidobacterium tissieri</name>
    <dbReference type="NCBI Taxonomy" id="1630162"/>
    <lineage>
        <taxon>Bacteria</taxon>
        <taxon>Bacillati</taxon>
        <taxon>Actinomycetota</taxon>
        <taxon>Actinomycetes</taxon>
        <taxon>Bifidobacteriales</taxon>
        <taxon>Bifidobacteriaceae</taxon>
        <taxon>Bifidobacterium</taxon>
    </lineage>
</organism>
<accession>A0A261FFW4</accession>
<comment type="caution">
    <text evidence="2">The sequence shown here is derived from an EMBL/GenBank/DDBJ whole genome shotgun (WGS) entry which is preliminary data.</text>
</comment>
<proteinExistence type="predicted"/>
<feature type="transmembrane region" description="Helical" evidence="1">
    <location>
        <begin position="6"/>
        <end position="24"/>
    </location>
</feature>
<sequence length="56" mass="6281">MWVLFRVGEVALAIGLILTVITLVSKESDRTQIFRIATFMCYLTAGVFMLISQLLS</sequence>
<feature type="transmembrane region" description="Helical" evidence="1">
    <location>
        <begin position="36"/>
        <end position="55"/>
    </location>
</feature>
<gene>
    <name evidence="2" type="ORF">BTIS_1027</name>
</gene>
<name>A0A261FFW4_9BIFI</name>
<dbReference type="Proteomes" id="UP000216444">
    <property type="component" value="Unassembled WGS sequence"/>
</dbReference>
<protein>
    <submittedName>
        <fullName evidence="2">Uncharacterized protein</fullName>
    </submittedName>
</protein>
<keyword evidence="1" id="KW-0472">Membrane</keyword>
<keyword evidence="1" id="KW-1133">Transmembrane helix</keyword>
<evidence type="ECO:0000256" key="1">
    <source>
        <dbReference type="SAM" id="Phobius"/>
    </source>
</evidence>
<keyword evidence="3" id="KW-1185">Reference proteome</keyword>
<reference evidence="2 3" key="1">
    <citation type="journal article" date="2017" name="BMC Genomics">
        <title>Comparative genomic and phylogenomic analyses of the Bifidobacteriaceae family.</title>
        <authorList>
            <person name="Lugli G.A."/>
            <person name="Milani C."/>
            <person name="Turroni F."/>
            <person name="Duranti S."/>
            <person name="Mancabelli L."/>
            <person name="Mangifesta M."/>
            <person name="Ferrario C."/>
            <person name="Modesto M."/>
            <person name="Mattarelli P."/>
            <person name="Jiri K."/>
            <person name="van Sinderen D."/>
            <person name="Ventura M."/>
        </authorList>
    </citation>
    <scope>NUCLEOTIDE SEQUENCE [LARGE SCALE GENOMIC DNA]</scope>
    <source>
        <strain evidence="2 3">DSM 100201</strain>
    </source>
</reference>